<dbReference type="NCBIfam" id="NF002528">
    <property type="entry name" value="PRK01966.1-4"/>
    <property type="match status" value="1"/>
</dbReference>
<sequence length="368" mass="39588">MSHEGNLRVAVVFGGRSDEHDVSCGSAASVLAHLDRRRYDVVPVKIEPDGTWIVGKDDPDLFTAADQRARPFLTDDFARVHGSEEQALSGIPRALEQIQDADVLFPALHGPYGEDGTLQAMLDMCGIPFVGNGVLASAVGMDKEYAKKLLAAAGLAVADGVVLRDDRDALSTAEKERLGLPVYVKPARSGSSVGVSRVDAWEALPTAIAAAKRSDRKVLVEAALTGREIDVGVLERPDGSVEVSPPLEIRLAPHQRLFDHEAKYTDSGTTFEVPARLDPQTTEHLRVLSLRAFAALECSGLLRVDFFVDDDGTATVNEVNTFPGFTSSSQYPRMWQAVGLEYAELLDTLIETALQPGLPSPLSARSTA</sequence>
<dbReference type="InterPro" id="IPR011095">
    <property type="entry name" value="Dala_Dala_lig_C"/>
</dbReference>
<feature type="binding site" evidence="14">
    <location>
        <position position="305"/>
    </location>
    <ligand>
        <name>Mg(2+)</name>
        <dbReference type="ChEBI" id="CHEBI:18420"/>
        <label>1</label>
    </ligand>
</feature>
<keyword evidence="9 12" id="KW-0573">Peptidoglycan synthesis</keyword>
<feature type="domain" description="ATP-grasp" evidence="16">
    <location>
        <begin position="147"/>
        <end position="351"/>
    </location>
</feature>
<keyword evidence="7 14" id="KW-0460">Magnesium</keyword>
<feature type="binding site" evidence="14">
    <location>
        <position position="320"/>
    </location>
    <ligand>
        <name>Mg(2+)</name>
        <dbReference type="ChEBI" id="CHEBI:18420"/>
        <label>2</label>
    </ligand>
</feature>
<dbReference type="STRING" id="455193.SAMN05421805_11992"/>
<dbReference type="Pfam" id="PF07478">
    <property type="entry name" value="Dala_Dala_lig_C"/>
    <property type="match status" value="1"/>
</dbReference>
<evidence type="ECO:0000256" key="1">
    <source>
        <dbReference type="ARBA" id="ARBA00001936"/>
    </source>
</evidence>
<feature type="binding site" evidence="14">
    <location>
        <position position="318"/>
    </location>
    <ligand>
        <name>Mg(2+)</name>
        <dbReference type="ChEBI" id="CHEBI:18420"/>
        <label>1</label>
    </ligand>
</feature>
<dbReference type="Proteomes" id="UP000199398">
    <property type="component" value="Unassembled WGS sequence"/>
</dbReference>
<comment type="catalytic activity">
    <reaction evidence="12">
        <text>2 D-alanine + ATP = D-alanyl-D-alanine + ADP + phosphate + H(+)</text>
        <dbReference type="Rhea" id="RHEA:11224"/>
        <dbReference type="ChEBI" id="CHEBI:15378"/>
        <dbReference type="ChEBI" id="CHEBI:30616"/>
        <dbReference type="ChEBI" id="CHEBI:43474"/>
        <dbReference type="ChEBI" id="CHEBI:57416"/>
        <dbReference type="ChEBI" id="CHEBI:57822"/>
        <dbReference type="ChEBI" id="CHEBI:456216"/>
        <dbReference type="EC" id="6.3.2.4"/>
    </reaction>
</comment>
<dbReference type="EC" id="6.3.2.4" evidence="12"/>
<dbReference type="Pfam" id="PF01820">
    <property type="entry name" value="Dala_Dala_lig_N"/>
    <property type="match status" value="1"/>
</dbReference>
<comment type="subcellular location">
    <subcellularLocation>
        <location evidence="12">Cytoplasm</location>
    </subcellularLocation>
</comment>
<keyword evidence="8 12" id="KW-0133">Cell shape</keyword>
<dbReference type="HAMAP" id="MF_00047">
    <property type="entry name" value="Dala_Dala_lig"/>
    <property type="match status" value="1"/>
</dbReference>
<dbReference type="PANTHER" id="PTHR23132">
    <property type="entry name" value="D-ALANINE--D-ALANINE LIGASE"/>
    <property type="match status" value="1"/>
</dbReference>
<accession>A0A1I5IQW2</accession>
<dbReference type="GO" id="GO:0008716">
    <property type="term" value="F:D-alanine-D-alanine ligase activity"/>
    <property type="evidence" value="ECO:0007669"/>
    <property type="project" value="UniProtKB-UniRule"/>
</dbReference>
<dbReference type="PROSITE" id="PS00843">
    <property type="entry name" value="DALA_DALA_LIGASE_1"/>
    <property type="match status" value="1"/>
</dbReference>
<evidence type="ECO:0000256" key="15">
    <source>
        <dbReference type="PROSITE-ProRule" id="PRU00409"/>
    </source>
</evidence>
<evidence type="ECO:0000256" key="14">
    <source>
        <dbReference type="PIRSR" id="PIRSR039102-3"/>
    </source>
</evidence>
<comment type="similarity">
    <text evidence="2 12">Belongs to the D-alanine--D-alanine ligase family.</text>
</comment>
<dbReference type="GO" id="GO:0008360">
    <property type="term" value="P:regulation of cell shape"/>
    <property type="evidence" value="ECO:0007669"/>
    <property type="project" value="UniProtKB-KW"/>
</dbReference>
<feature type="active site" evidence="13">
    <location>
        <position position="329"/>
    </location>
</feature>
<dbReference type="Gene3D" id="3.30.470.20">
    <property type="entry name" value="ATP-grasp fold, B domain"/>
    <property type="match status" value="1"/>
</dbReference>
<dbReference type="GO" id="GO:0046872">
    <property type="term" value="F:metal ion binding"/>
    <property type="evidence" value="ECO:0007669"/>
    <property type="project" value="UniProtKB-KW"/>
</dbReference>
<dbReference type="InterPro" id="IPR013815">
    <property type="entry name" value="ATP_grasp_subdomain_1"/>
</dbReference>
<dbReference type="Gene3D" id="3.40.50.20">
    <property type="match status" value="1"/>
</dbReference>
<evidence type="ECO:0000256" key="8">
    <source>
        <dbReference type="ARBA" id="ARBA00022960"/>
    </source>
</evidence>
<proteinExistence type="inferred from homology"/>
<dbReference type="SUPFAM" id="SSF52440">
    <property type="entry name" value="PreATP-grasp domain"/>
    <property type="match status" value="1"/>
</dbReference>
<dbReference type="UniPathway" id="UPA00219"/>
<comment type="pathway">
    <text evidence="12">Cell wall biogenesis; peptidoglycan biosynthesis.</text>
</comment>
<keyword evidence="10 14" id="KW-0464">Manganese</keyword>
<evidence type="ECO:0000256" key="11">
    <source>
        <dbReference type="ARBA" id="ARBA00023316"/>
    </source>
</evidence>
<dbReference type="GO" id="GO:0071555">
    <property type="term" value="P:cell wall organization"/>
    <property type="evidence" value="ECO:0007669"/>
    <property type="project" value="UniProtKB-KW"/>
</dbReference>
<dbReference type="Proteomes" id="UP000270697">
    <property type="component" value="Unassembled WGS sequence"/>
</dbReference>
<evidence type="ECO:0000259" key="16">
    <source>
        <dbReference type="PROSITE" id="PS50975"/>
    </source>
</evidence>
<dbReference type="GO" id="GO:0005524">
    <property type="term" value="F:ATP binding"/>
    <property type="evidence" value="ECO:0007669"/>
    <property type="project" value="UniProtKB-UniRule"/>
</dbReference>
<keyword evidence="4 14" id="KW-0479">Metal-binding</keyword>
<dbReference type="EMBL" id="RBXX01000002">
    <property type="protein sequence ID" value="RKT84112.1"/>
    <property type="molecule type" value="Genomic_DNA"/>
</dbReference>
<gene>
    <name evidence="12" type="primary">ddl</name>
    <name evidence="17" type="ORF">ATL45_2413</name>
    <name evidence="18" type="ORF">SAMN05421805_11992</name>
</gene>
<dbReference type="PANTHER" id="PTHR23132:SF25">
    <property type="entry name" value="D-ALANINE--D-ALANINE LIGASE A"/>
    <property type="match status" value="1"/>
</dbReference>
<feature type="binding site" evidence="14">
    <location>
        <position position="318"/>
    </location>
    <ligand>
        <name>Mg(2+)</name>
        <dbReference type="ChEBI" id="CHEBI:18420"/>
        <label>2</label>
    </ligand>
</feature>
<evidence type="ECO:0000256" key="13">
    <source>
        <dbReference type="PIRSR" id="PIRSR039102-1"/>
    </source>
</evidence>
<evidence type="ECO:0000256" key="10">
    <source>
        <dbReference type="ARBA" id="ARBA00023211"/>
    </source>
</evidence>
<dbReference type="RefSeq" id="WP_093158100.1">
    <property type="nucleotide sequence ID" value="NZ_FOUP01000019.1"/>
</dbReference>
<keyword evidence="11 12" id="KW-0961">Cell wall biogenesis/degradation</keyword>
<comment type="cofactor">
    <cofactor evidence="14">
        <name>Mg(2+)</name>
        <dbReference type="ChEBI" id="CHEBI:18420"/>
    </cofactor>
    <cofactor evidence="14">
        <name>Mn(2+)</name>
        <dbReference type="ChEBI" id="CHEBI:29035"/>
    </cofactor>
    <text evidence="14">Binds 2 magnesium or manganese ions per subunit.</text>
</comment>
<evidence type="ECO:0000256" key="2">
    <source>
        <dbReference type="ARBA" id="ARBA00010871"/>
    </source>
</evidence>
<evidence type="ECO:0000256" key="3">
    <source>
        <dbReference type="ARBA" id="ARBA00022598"/>
    </source>
</evidence>
<dbReference type="InterPro" id="IPR016185">
    <property type="entry name" value="PreATP-grasp_dom_sf"/>
</dbReference>
<reference evidence="17 20" key="2">
    <citation type="submission" date="2018-10" db="EMBL/GenBank/DDBJ databases">
        <title>Sequencing the genomes of 1000 actinobacteria strains.</title>
        <authorList>
            <person name="Klenk H.-P."/>
        </authorList>
    </citation>
    <scope>NUCLEOTIDE SEQUENCE [LARGE SCALE GENOMIC DNA]</scope>
    <source>
        <strain evidence="17 20">DSM 45119</strain>
    </source>
</reference>
<protein>
    <recommendedName>
        <fullName evidence="12">D-alanine--D-alanine ligase</fullName>
        <ecNumber evidence="12">6.3.2.4</ecNumber>
    </recommendedName>
    <alternativeName>
        <fullName evidence="12">D-Ala-D-Ala ligase</fullName>
    </alternativeName>
    <alternativeName>
        <fullName evidence="12">D-alanylalanine synthetase</fullName>
    </alternativeName>
</protein>
<dbReference type="NCBIfam" id="TIGR01205">
    <property type="entry name" value="D_ala_D_alaTIGR"/>
    <property type="match status" value="1"/>
</dbReference>
<evidence type="ECO:0000313" key="19">
    <source>
        <dbReference type="Proteomes" id="UP000199398"/>
    </source>
</evidence>
<evidence type="ECO:0000256" key="6">
    <source>
        <dbReference type="ARBA" id="ARBA00022840"/>
    </source>
</evidence>
<comment type="function">
    <text evidence="12">Cell wall formation.</text>
</comment>
<reference evidence="18 19" key="1">
    <citation type="submission" date="2016-10" db="EMBL/GenBank/DDBJ databases">
        <authorList>
            <person name="de Groot N.N."/>
        </authorList>
    </citation>
    <scope>NUCLEOTIDE SEQUENCE [LARGE SCALE GENOMIC DNA]</scope>
    <source>
        <strain evidence="18 19">CPCC 201259</strain>
    </source>
</reference>
<dbReference type="AlphaFoldDB" id="A0A1I5IQW2"/>
<dbReference type="SUPFAM" id="SSF56059">
    <property type="entry name" value="Glutathione synthetase ATP-binding domain-like"/>
    <property type="match status" value="1"/>
</dbReference>
<dbReference type="OrthoDB" id="9813261at2"/>
<keyword evidence="20" id="KW-1185">Reference proteome</keyword>
<evidence type="ECO:0000256" key="9">
    <source>
        <dbReference type="ARBA" id="ARBA00022984"/>
    </source>
</evidence>
<comment type="cofactor">
    <cofactor evidence="1">
        <name>Mn(2+)</name>
        <dbReference type="ChEBI" id="CHEBI:29035"/>
    </cofactor>
</comment>
<evidence type="ECO:0000313" key="17">
    <source>
        <dbReference type="EMBL" id="RKT84112.1"/>
    </source>
</evidence>
<dbReference type="GO" id="GO:0009252">
    <property type="term" value="P:peptidoglycan biosynthetic process"/>
    <property type="evidence" value="ECO:0007669"/>
    <property type="project" value="UniProtKB-UniRule"/>
</dbReference>
<dbReference type="InterPro" id="IPR000291">
    <property type="entry name" value="D-Ala_lig_Van_CS"/>
</dbReference>
<keyword evidence="5 15" id="KW-0547">Nucleotide-binding</keyword>
<feature type="active site" evidence="13">
    <location>
        <position position="19"/>
    </location>
</feature>
<evidence type="ECO:0000256" key="4">
    <source>
        <dbReference type="ARBA" id="ARBA00022723"/>
    </source>
</evidence>
<organism evidence="18 19">
    <name type="scientific">Saccharopolyspora antimicrobica</name>
    <dbReference type="NCBI Taxonomy" id="455193"/>
    <lineage>
        <taxon>Bacteria</taxon>
        <taxon>Bacillati</taxon>
        <taxon>Actinomycetota</taxon>
        <taxon>Actinomycetes</taxon>
        <taxon>Pseudonocardiales</taxon>
        <taxon>Pseudonocardiaceae</taxon>
        <taxon>Saccharopolyspora</taxon>
    </lineage>
</organism>
<evidence type="ECO:0000313" key="20">
    <source>
        <dbReference type="Proteomes" id="UP000270697"/>
    </source>
</evidence>
<dbReference type="InterPro" id="IPR005905">
    <property type="entry name" value="D_ala_D_ala"/>
</dbReference>
<evidence type="ECO:0000256" key="7">
    <source>
        <dbReference type="ARBA" id="ARBA00022842"/>
    </source>
</evidence>
<name>A0A1I5IQW2_9PSEU</name>
<evidence type="ECO:0000256" key="5">
    <source>
        <dbReference type="ARBA" id="ARBA00022741"/>
    </source>
</evidence>
<keyword evidence="12" id="KW-0963">Cytoplasm</keyword>
<dbReference type="InterPro" id="IPR011127">
    <property type="entry name" value="Dala_Dala_lig_N"/>
</dbReference>
<evidence type="ECO:0000313" key="18">
    <source>
        <dbReference type="EMBL" id="SFO62720.1"/>
    </source>
</evidence>
<dbReference type="PROSITE" id="PS50975">
    <property type="entry name" value="ATP_GRASP"/>
    <property type="match status" value="1"/>
</dbReference>
<keyword evidence="6 15" id="KW-0067">ATP-binding</keyword>
<dbReference type="PIRSF" id="PIRSF039102">
    <property type="entry name" value="Ddl/VanB"/>
    <property type="match status" value="1"/>
</dbReference>
<evidence type="ECO:0000256" key="12">
    <source>
        <dbReference type="HAMAP-Rule" id="MF_00047"/>
    </source>
</evidence>
<dbReference type="Gene3D" id="3.30.1490.20">
    <property type="entry name" value="ATP-grasp fold, A domain"/>
    <property type="match status" value="1"/>
</dbReference>
<dbReference type="FunFam" id="3.30.470.20:FF:000008">
    <property type="entry name" value="D-alanine--D-alanine ligase"/>
    <property type="match status" value="1"/>
</dbReference>
<dbReference type="InterPro" id="IPR011761">
    <property type="entry name" value="ATP-grasp"/>
</dbReference>
<dbReference type="EMBL" id="FOUP01000019">
    <property type="protein sequence ID" value="SFO62720.1"/>
    <property type="molecule type" value="Genomic_DNA"/>
</dbReference>
<feature type="active site" evidence="13">
    <location>
        <position position="191"/>
    </location>
</feature>
<dbReference type="GO" id="GO:0005829">
    <property type="term" value="C:cytosol"/>
    <property type="evidence" value="ECO:0007669"/>
    <property type="project" value="TreeGrafter"/>
</dbReference>
<keyword evidence="3 12" id="KW-0436">Ligase</keyword>